<dbReference type="CDD" id="cd23294">
    <property type="entry name" value="beta-trefoil_MIR_AtSDF2-like"/>
    <property type="match status" value="1"/>
</dbReference>
<comment type="caution">
    <text evidence="5">The sequence shown here is derived from an EMBL/GenBank/DDBJ whole genome shotgun (WGS) entry which is preliminary data.</text>
</comment>
<feature type="signal peptide" evidence="3">
    <location>
        <begin position="1"/>
        <end position="18"/>
    </location>
</feature>
<accession>A0ABU6WEY5</accession>
<evidence type="ECO:0000313" key="6">
    <source>
        <dbReference type="Proteomes" id="UP001341840"/>
    </source>
</evidence>
<feature type="domain" description="MIR" evidence="4">
    <location>
        <begin position="31"/>
        <end position="85"/>
    </location>
</feature>
<evidence type="ECO:0000313" key="5">
    <source>
        <dbReference type="EMBL" id="MED6184369.1"/>
    </source>
</evidence>
<evidence type="ECO:0000256" key="2">
    <source>
        <dbReference type="ARBA" id="ARBA00022737"/>
    </source>
</evidence>
<keyword evidence="1 3" id="KW-0732">Signal</keyword>
<evidence type="ECO:0000259" key="4">
    <source>
        <dbReference type="PROSITE" id="PS50919"/>
    </source>
</evidence>
<dbReference type="Pfam" id="PF02815">
    <property type="entry name" value="MIR"/>
    <property type="match status" value="1"/>
</dbReference>
<dbReference type="Proteomes" id="UP001341840">
    <property type="component" value="Unassembled WGS sequence"/>
</dbReference>
<dbReference type="EMBL" id="JASCZI010181537">
    <property type="protein sequence ID" value="MED6184369.1"/>
    <property type="molecule type" value="Genomic_DNA"/>
</dbReference>
<dbReference type="PROSITE" id="PS50919">
    <property type="entry name" value="MIR"/>
    <property type="match status" value="3"/>
</dbReference>
<reference evidence="5 6" key="1">
    <citation type="journal article" date="2023" name="Plants (Basel)">
        <title>Bridging the Gap: Combining Genomics and Transcriptomics Approaches to Understand Stylosanthes scabra, an Orphan Legume from the Brazilian Caatinga.</title>
        <authorList>
            <person name="Ferreira-Neto J.R.C."/>
            <person name="da Silva M.D."/>
            <person name="Binneck E."/>
            <person name="de Melo N.F."/>
            <person name="da Silva R.H."/>
            <person name="de Melo A.L.T.M."/>
            <person name="Pandolfi V."/>
            <person name="Bustamante F.O."/>
            <person name="Brasileiro-Vidal A.C."/>
            <person name="Benko-Iseppon A.M."/>
        </authorList>
    </citation>
    <scope>NUCLEOTIDE SEQUENCE [LARGE SCALE GENOMIC DNA]</scope>
    <source>
        <tissue evidence="5">Leaves</tissue>
    </source>
</reference>
<organism evidence="5 6">
    <name type="scientific">Stylosanthes scabra</name>
    <dbReference type="NCBI Taxonomy" id="79078"/>
    <lineage>
        <taxon>Eukaryota</taxon>
        <taxon>Viridiplantae</taxon>
        <taxon>Streptophyta</taxon>
        <taxon>Embryophyta</taxon>
        <taxon>Tracheophyta</taxon>
        <taxon>Spermatophyta</taxon>
        <taxon>Magnoliopsida</taxon>
        <taxon>eudicotyledons</taxon>
        <taxon>Gunneridae</taxon>
        <taxon>Pentapetalae</taxon>
        <taxon>rosids</taxon>
        <taxon>fabids</taxon>
        <taxon>Fabales</taxon>
        <taxon>Fabaceae</taxon>
        <taxon>Papilionoideae</taxon>
        <taxon>50 kb inversion clade</taxon>
        <taxon>dalbergioids sensu lato</taxon>
        <taxon>Dalbergieae</taxon>
        <taxon>Pterocarpus clade</taxon>
        <taxon>Stylosanthes</taxon>
    </lineage>
</organism>
<name>A0ABU6WEY5_9FABA</name>
<dbReference type="SUPFAM" id="SSF82109">
    <property type="entry name" value="MIR domain"/>
    <property type="match status" value="1"/>
</dbReference>
<dbReference type="InterPro" id="IPR016093">
    <property type="entry name" value="MIR_motif"/>
</dbReference>
<dbReference type="PANTHER" id="PTHR46809:SF2">
    <property type="entry name" value="GH21273P"/>
    <property type="match status" value="1"/>
</dbReference>
<gene>
    <name evidence="5" type="primary">SDF2_2</name>
    <name evidence="5" type="ORF">PIB30_046768</name>
</gene>
<feature type="domain" description="MIR" evidence="4">
    <location>
        <begin position="151"/>
        <end position="206"/>
    </location>
</feature>
<proteinExistence type="predicted"/>
<keyword evidence="2" id="KW-0677">Repeat</keyword>
<protein>
    <submittedName>
        <fullName evidence="5">Stromal cell-derived factor 2-like protein</fullName>
    </submittedName>
</protein>
<dbReference type="PANTHER" id="PTHR46809">
    <property type="entry name" value="STROMAL CELL-DERIVED FACTOR 2-LIKE PROTEIN"/>
    <property type="match status" value="1"/>
</dbReference>
<dbReference type="Gene3D" id="2.80.10.50">
    <property type="match status" value="1"/>
</dbReference>
<keyword evidence="6" id="KW-1185">Reference proteome</keyword>
<dbReference type="InterPro" id="IPR036300">
    <property type="entry name" value="MIR_dom_sf"/>
</dbReference>
<dbReference type="SMART" id="SM00472">
    <property type="entry name" value="MIR"/>
    <property type="match status" value="3"/>
</dbReference>
<evidence type="ECO:0000256" key="1">
    <source>
        <dbReference type="ARBA" id="ARBA00022729"/>
    </source>
</evidence>
<feature type="domain" description="MIR" evidence="4">
    <location>
        <begin position="93"/>
        <end position="148"/>
    </location>
</feature>
<feature type="chain" id="PRO_5045372934" evidence="3">
    <location>
        <begin position="19"/>
        <end position="220"/>
    </location>
</feature>
<evidence type="ECO:0000256" key="3">
    <source>
        <dbReference type="SAM" id="SignalP"/>
    </source>
</evidence>
<sequence>MAFAFFIFFALLLHSSSAKSPPSSESPSEIQVLVTYGSVVKLMHEKKKCRLYSQDVPYGSGSGQQSVTGIPTVDDSNSYWIVRPEKGSSAKQGDTIKSGTIIRLQHLGTRKWLHSHMHASPLSNNLEVSGYGDDSESDKGDNWKLLIEGSGKNWKQNQKIRLQHVETGGYLHSHDKTYSSRIVGGHYEVCGVGEKNANNIWLAAEGVYLPITETKKRATY</sequence>